<dbReference type="STRING" id="662367.SAMN05216167_104492"/>
<protein>
    <submittedName>
        <fullName evidence="1">Uncharacterized protein</fullName>
    </submittedName>
</protein>
<accession>A0A1I1RVE7</accession>
<proteinExistence type="predicted"/>
<evidence type="ECO:0000313" key="1">
    <source>
        <dbReference type="EMBL" id="SFD36238.1"/>
    </source>
</evidence>
<gene>
    <name evidence="1" type="ORF">SAMN05216167_104492</name>
</gene>
<reference evidence="1 2" key="1">
    <citation type="submission" date="2016-10" db="EMBL/GenBank/DDBJ databases">
        <authorList>
            <person name="de Groot N.N."/>
        </authorList>
    </citation>
    <scope>NUCLEOTIDE SEQUENCE [LARGE SCALE GENOMIC DNA]</scope>
    <source>
        <strain evidence="1 2">DSM 26130</strain>
    </source>
</reference>
<dbReference type="AlphaFoldDB" id="A0A1I1RVE7"/>
<sequence>MFQIQYIFSLMTYKRLLIKHILLRLQGIQPLLYW</sequence>
<name>A0A1I1RVE7_9BACT</name>
<keyword evidence="2" id="KW-1185">Reference proteome</keyword>
<dbReference type="EMBL" id="FOLQ01000004">
    <property type="protein sequence ID" value="SFD36238.1"/>
    <property type="molecule type" value="Genomic_DNA"/>
</dbReference>
<dbReference type="Proteomes" id="UP000198598">
    <property type="component" value="Unassembled WGS sequence"/>
</dbReference>
<organism evidence="1 2">
    <name type="scientific">Spirosoma endophyticum</name>
    <dbReference type="NCBI Taxonomy" id="662367"/>
    <lineage>
        <taxon>Bacteria</taxon>
        <taxon>Pseudomonadati</taxon>
        <taxon>Bacteroidota</taxon>
        <taxon>Cytophagia</taxon>
        <taxon>Cytophagales</taxon>
        <taxon>Cytophagaceae</taxon>
        <taxon>Spirosoma</taxon>
    </lineage>
</organism>
<evidence type="ECO:0000313" key="2">
    <source>
        <dbReference type="Proteomes" id="UP000198598"/>
    </source>
</evidence>